<dbReference type="PANTHER" id="PTHR35271">
    <property type="entry name" value="ABC TRANSPORTER, SUBSTRATE-BINDING LIPOPROTEIN-RELATED"/>
    <property type="match status" value="1"/>
</dbReference>
<evidence type="ECO:0000313" key="2">
    <source>
        <dbReference type="Proteomes" id="UP000003208"/>
    </source>
</evidence>
<dbReference type="Gene3D" id="3.40.50.2300">
    <property type="match status" value="2"/>
</dbReference>
<accession>G6YQH6</accession>
<name>G6YQH6_9GAMM</name>
<dbReference type="AlphaFoldDB" id="G6YQH6"/>
<dbReference type="Proteomes" id="UP000003208">
    <property type="component" value="Unassembled WGS sequence"/>
</dbReference>
<reference evidence="1 2" key="1">
    <citation type="journal article" date="2012" name="J. Bacteriol.">
        <title>Genome sequence of deep-sea manganese-oxidizing bacterium Marinobacter manganoxydans MnI7-9.</title>
        <authorList>
            <person name="Wang H."/>
            <person name="Li H."/>
            <person name="Shao Z."/>
            <person name="Liao S."/>
            <person name="Johnstone L."/>
            <person name="Rensing C."/>
            <person name="Wang G."/>
        </authorList>
    </citation>
    <scope>NUCLEOTIDE SEQUENCE [LARGE SCALE GENOMIC DNA]</scope>
    <source>
        <strain evidence="1 2">MnI7-9</strain>
    </source>
</reference>
<dbReference type="PANTHER" id="PTHR35271:SF1">
    <property type="entry name" value="ABC TRANSPORTER, SUBSTRATE-BINDING LIPOPROTEIN"/>
    <property type="match status" value="1"/>
</dbReference>
<evidence type="ECO:0008006" key="3">
    <source>
        <dbReference type="Google" id="ProtNLM"/>
    </source>
</evidence>
<gene>
    <name evidence="1" type="ORF">KYE_05466</name>
</gene>
<proteinExistence type="predicted"/>
<keyword evidence="2" id="KW-1185">Reference proteome</keyword>
<dbReference type="PATRIC" id="fig|1094979.3.peg.1053"/>
<dbReference type="RefSeq" id="WP_008171175.1">
    <property type="nucleotide sequence ID" value="NZ_AGTR01000018.1"/>
</dbReference>
<dbReference type="InterPro" id="IPR007487">
    <property type="entry name" value="ABC_transpt-TYRBP-like"/>
</dbReference>
<evidence type="ECO:0000313" key="1">
    <source>
        <dbReference type="EMBL" id="EHJ05549.1"/>
    </source>
</evidence>
<protein>
    <recommendedName>
        <fullName evidence="3">ABC transporter substrate-binding protein</fullName>
    </recommendedName>
</protein>
<dbReference type="EMBL" id="AGTR01000018">
    <property type="protein sequence ID" value="EHJ05549.1"/>
    <property type="molecule type" value="Genomic_DNA"/>
</dbReference>
<sequence length="330" mass="35712">MERSTGKADQKRSICGIRSLFPKTLCILLLTVFSVFSGAQESQGQESQGRVVYFAGSGNAPLDQHLIQLLRGELAPATSLIEITDDQLATLDSGPIISVGPAAFSRVRQANRSAPILAMLVDKSFISGFAERSPGQITGVLYNVPLIRQALTGKAILPQANKIALLATADSVELYEPLIDELPAYGMSARIFLVESNDNLISTLVRALGYGDFLLAAPDSAIYNPRTIKHILLTAYRRNQIVIGPTQAYVKAGSLASSYAPFPEMVEMAGSFLSTFFETGAYPEPSYPEEFRVEVNAQVARSLNIPLPSREDIATRVDRQLAINGEASDE</sequence>
<organism evidence="1 2">
    <name type="scientific">Marinobacter manganoxydans MnI7-9</name>
    <dbReference type="NCBI Taxonomy" id="1094979"/>
    <lineage>
        <taxon>Bacteria</taxon>
        <taxon>Pseudomonadati</taxon>
        <taxon>Pseudomonadota</taxon>
        <taxon>Gammaproteobacteria</taxon>
        <taxon>Pseudomonadales</taxon>
        <taxon>Marinobacteraceae</taxon>
        <taxon>Marinobacter</taxon>
    </lineage>
</organism>